<comment type="caution">
    <text evidence="1">The sequence shown here is derived from an EMBL/GenBank/DDBJ whole genome shotgun (WGS) entry which is preliminary data.</text>
</comment>
<keyword evidence="2" id="KW-1185">Reference proteome</keyword>
<name>A0A151MSM5_ALLMI</name>
<reference evidence="1 2" key="1">
    <citation type="journal article" date="2012" name="Genome Biol.">
        <title>Sequencing three crocodilian genomes to illuminate the evolution of archosaurs and amniotes.</title>
        <authorList>
            <person name="St John J.A."/>
            <person name="Braun E.L."/>
            <person name="Isberg S.R."/>
            <person name="Miles L.G."/>
            <person name="Chong A.Y."/>
            <person name="Gongora J."/>
            <person name="Dalzell P."/>
            <person name="Moran C."/>
            <person name="Bed'hom B."/>
            <person name="Abzhanov A."/>
            <person name="Burgess S.C."/>
            <person name="Cooksey A.M."/>
            <person name="Castoe T.A."/>
            <person name="Crawford N.G."/>
            <person name="Densmore L.D."/>
            <person name="Drew J.C."/>
            <person name="Edwards S.V."/>
            <person name="Faircloth B.C."/>
            <person name="Fujita M.K."/>
            <person name="Greenwold M.J."/>
            <person name="Hoffmann F.G."/>
            <person name="Howard J.M."/>
            <person name="Iguchi T."/>
            <person name="Janes D.E."/>
            <person name="Khan S.Y."/>
            <person name="Kohno S."/>
            <person name="de Koning A.J."/>
            <person name="Lance S.L."/>
            <person name="McCarthy F.M."/>
            <person name="McCormack J.E."/>
            <person name="Merchant M.E."/>
            <person name="Peterson D.G."/>
            <person name="Pollock D.D."/>
            <person name="Pourmand N."/>
            <person name="Raney B.J."/>
            <person name="Roessler K.A."/>
            <person name="Sanford J.R."/>
            <person name="Sawyer R.H."/>
            <person name="Schmidt C.J."/>
            <person name="Triplett E.W."/>
            <person name="Tuberville T.D."/>
            <person name="Venegas-Anaya M."/>
            <person name="Howard J.T."/>
            <person name="Jarvis E.D."/>
            <person name="Guillette L.J.Jr."/>
            <person name="Glenn T.C."/>
            <person name="Green R.E."/>
            <person name="Ray D.A."/>
        </authorList>
    </citation>
    <scope>NUCLEOTIDE SEQUENCE [LARGE SCALE GENOMIC DNA]</scope>
    <source>
        <strain evidence="1">KSC_2009_1</strain>
    </source>
</reference>
<organism evidence="1 2">
    <name type="scientific">Alligator mississippiensis</name>
    <name type="common">American alligator</name>
    <dbReference type="NCBI Taxonomy" id="8496"/>
    <lineage>
        <taxon>Eukaryota</taxon>
        <taxon>Metazoa</taxon>
        <taxon>Chordata</taxon>
        <taxon>Craniata</taxon>
        <taxon>Vertebrata</taxon>
        <taxon>Euteleostomi</taxon>
        <taxon>Archelosauria</taxon>
        <taxon>Archosauria</taxon>
        <taxon>Crocodylia</taxon>
        <taxon>Alligatoridae</taxon>
        <taxon>Alligatorinae</taxon>
        <taxon>Alligator</taxon>
    </lineage>
</organism>
<gene>
    <name evidence="1" type="ORF">Y1Q_0003671</name>
</gene>
<dbReference type="EMBL" id="AKHW03005169">
    <property type="protein sequence ID" value="KYO27517.1"/>
    <property type="molecule type" value="Genomic_DNA"/>
</dbReference>
<dbReference type="Proteomes" id="UP000050525">
    <property type="component" value="Unassembled WGS sequence"/>
</dbReference>
<evidence type="ECO:0000313" key="1">
    <source>
        <dbReference type="EMBL" id="KYO27517.1"/>
    </source>
</evidence>
<sequence length="66" mass="7794">MRVQQILHMLENYNPPLISEKEFHLSVFLEKMRGAQAALKLQILHQHFFLAAASFDSLHFPQNRDF</sequence>
<proteinExistence type="predicted"/>
<accession>A0A151MSM5</accession>
<evidence type="ECO:0000313" key="2">
    <source>
        <dbReference type="Proteomes" id="UP000050525"/>
    </source>
</evidence>
<dbReference type="AlphaFoldDB" id="A0A151MSM5"/>
<protein>
    <submittedName>
        <fullName evidence="1">Uncharacterized protein</fullName>
    </submittedName>
</protein>